<keyword evidence="3" id="KW-0808">Transferase</keyword>
<evidence type="ECO:0000256" key="1">
    <source>
        <dbReference type="ARBA" id="ARBA00000085"/>
    </source>
</evidence>
<keyword evidence="5" id="KW-0418">Kinase</keyword>
<evidence type="ECO:0000256" key="6">
    <source>
        <dbReference type="ARBA" id="ARBA00022840"/>
    </source>
</evidence>
<dbReference type="InterPro" id="IPR050980">
    <property type="entry name" value="2C_sensor_his_kinase"/>
</dbReference>
<evidence type="ECO:0000313" key="9">
    <source>
        <dbReference type="EMBL" id="MDS0294540.1"/>
    </source>
</evidence>
<dbReference type="InterPro" id="IPR005467">
    <property type="entry name" value="His_kinase_dom"/>
</dbReference>
<evidence type="ECO:0000256" key="5">
    <source>
        <dbReference type="ARBA" id="ARBA00022777"/>
    </source>
</evidence>
<evidence type="ECO:0000259" key="8">
    <source>
        <dbReference type="PROSITE" id="PS50109"/>
    </source>
</evidence>
<comment type="catalytic activity">
    <reaction evidence="1">
        <text>ATP + protein L-histidine = ADP + protein N-phospho-L-histidine.</text>
        <dbReference type="EC" id="2.7.13.3"/>
    </reaction>
</comment>
<reference evidence="9 10" key="1">
    <citation type="submission" date="2022-06" db="EMBL/GenBank/DDBJ databases">
        <title>Halogeometricum sp. a new haloarchaeum isolate from saline soil.</title>
        <authorList>
            <person name="Strakova D."/>
            <person name="Galisteo C."/>
            <person name="Sanchez-Porro C."/>
            <person name="Ventosa A."/>
        </authorList>
    </citation>
    <scope>NUCLEOTIDE SEQUENCE [LARGE SCALE GENOMIC DNA]</scope>
    <source>
        <strain evidence="10">S3BR25-2</strain>
    </source>
</reference>
<dbReference type="InterPro" id="IPR004358">
    <property type="entry name" value="Sig_transdc_His_kin-like_C"/>
</dbReference>
<evidence type="ECO:0000256" key="3">
    <source>
        <dbReference type="ARBA" id="ARBA00022679"/>
    </source>
</evidence>
<proteinExistence type="predicted"/>
<organism evidence="9 10">
    <name type="scientific">Halogeometricum luteum</name>
    <dbReference type="NCBI Taxonomy" id="2950537"/>
    <lineage>
        <taxon>Archaea</taxon>
        <taxon>Methanobacteriati</taxon>
        <taxon>Methanobacteriota</taxon>
        <taxon>Stenosarchaea group</taxon>
        <taxon>Halobacteria</taxon>
        <taxon>Halobacteriales</taxon>
        <taxon>Haloferacaceae</taxon>
        <taxon>Halogeometricum</taxon>
    </lineage>
</organism>
<feature type="transmembrane region" description="Helical" evidence="7">
    <location>
        <begin position="48"/>
        <end position="71"/>
    </location>
</feature>
<dbReference type="RefSeq" id="WP_310928368.1">
    <property type="nucleotide sequence ID" value="NZ_JAMQOQ010000002.1"/>
</dbReference>
<feature type="transmembrane region" description="Helical" evidence="7">
    <location>
        <begin position="16"/>
        <end position="36"/>
    </location>
</feature>
<feature type="transmembrane region" description="Helical" evidence="7">
    <location>
        <begin position="116"/>
        <end position="134"/>
    </location>
</feature>
<accession>A0ABU2G178</accession>
<dbReference type="Proteomes" id="UP001254813">
    <property type="component" value="Unassembled WGS sequence"/>
</dbReference>
<dbReference type="GO" id="GO:0005524">
    <property type="term" value="F:ATP binding"/>
    <property type="evidence" value="ECO:0007669"/>
    <property type="project" value="UniProtKB-KW"/>
</dbReference>
<dbReference type="PANTHER" id="PTHR44936">
    <property type="entry name" value="SENSOR PROTEIN CREC"/>
    <property type="match status" value="1"/>
</dbReference>
<gene>
    <name evidence="9" type="ORF">NDI79_10185</name>
</gene>
<dbReference type="EMBL" id="JAMQOQ010000002">
    <property type="protein sequence ID" value="MDS0294540.1"/>
    <property type="molecule type" value="Genomic_DNA"/>
</dbReference>
<protein>
    <recommendedName>
        <fullName evidence="2">histidine kinase</fullName>
        <ecNumber evidence="2">2.7.13.3</ecNumber>
    </recommendedName>
</protein>
<dbReference type="InterPro" id="IPR031623">
    <property type="entry name" value="HisKA_4TM"/>
</dbReference>
<feature type="transmembrane region" description="Helical" evidence="7">
    <location>
        <begin position="83"/>
        <end position="104"/>
    </location>
</feature>
<dbReference type="CDD" id="cd00075">
    <property type="entry name" value="HATPase"/>
    <property type="match status" value="1"/>
</dbReference>
<keyword evidence="7" id="KW-0812">Transmembrane</keyword>
<dbReference type="SMART" id="SM00387">
    <property type="entry name" value="HATPase_c"/>
    <property type="match status" value="1"/>
</dbReference>
<evidence type="ECO:0000256" key="2">
    <source>
        <dbReference type="ARBA" id="ARBA00012438"/>
    </source>
</evidence>
<dbReference type="InterPro" id="IPR036890">
    <property type="entry name" value="HATPase_C_sf"/>
</dbReference>
<feature type="domain" description="Histidine kinase" evidence="8">
    <location>
        <begin position="168"/>
        <end position="371"/>
    </location>
</feature>
<dbReference type="SUPFAM" id="SSF55874">
    <property type="entry name" value="ATPase domain of HSP90 chaperone/DNA topoisomerase II/histidine kinase"/>
    <property type="match status" value="1"/>
</dbReference>
<keyword evidence="4" id="KW-0547">Nucleotide-binding</keyword>
<dbReference type="EC" id="2.7.13.3" evidence="2"/>
<keyword evidence="7" id="KW-0472">Membrane</keyword>
<dbReference type="Gene3D" id="3.30.565.10">
    <property type="entry name" value="Histidine kinase-like ATPase, C-terminal domain"/>
    <property type="match status" value="1"/>
</dbReference>
<evidence type="ECO:0000256" key="7">
    <source>
        <dbReference type="SAM" id="Phobius"/>
    </source>
</evidence>
<keyword evidence="7" id="KW-1133">Transmembrane helix</keyword>
<sequence length="393" mass="42684">MRHDTRGEEATGGGPRLLVGLGCLFVLTIVGEWALMEVLRPMEHLTTEYALALLLNGVPALGISYGGYWLARSDVEPDQYRRVVRWCVGGLVAFLSLNLVMIAVWPAEGLRANLGWARGTAIFGAVGGLLVGGIEARTVRRARAAEREIAHTEYVESQRRWLGYLNSLLRHEVLNTANVIEGYSELLIDEGPDGLAADRLEIIRRQSRNLTEVIDDVRVLLEATEEPEELEVQNLSTVLADRVAELRARNPEADVRTAVSDDVFVRADSLLPRVFSNLLHNAVDHHDGDSPVVSVSVETTDETAVVSIADDGPGVPEAKRDSIFEGDVRSSNHGLGLYLVRTLAERYDGAVELRETGPNGSVFAVELPRVGRSTGGFDPVDAVVPAAIAGRTG</sequence>
<dbReference type="PRINTS" id="PR00344">
    <property type="entry name" value="BCTRLSENSOR"/>
</dbReference>
<keyword evidence="6 9" id="KW-0067">ATP-binding</keyword>
<dbReference type="PROSITE" id="PS50109">
    <property type="entry name" value="HIS_KIN"/>
    <property type="match status" value="1"/>
</dbReference>
<dbReference type="InterPro" id="IPR003594">
    <property type="entry name" value="HATPase_dom"/>
</dbReference>
<comment type="caution">
    <text evidence="9">The sequence shown here is derived from an EMBL/GenBank/DDBJ whole genome shotgun (WGS) entry which is preliminary data.</text>
</comment>
<dbReference type="PANTHER" id="PTHR44936:SF10">
    <property type="entry name" value="SENSOR PROTEIN RSTB"/>
    <property type="match status" value="1"/>
</dbReference>
<evidence type="ECO:0000313" key="10">
    <source>
        <dbReference type="Proteomes" id="UP001254813"/>
    </source>
</evidence>
<name>A0ABU2G178_9EURY</name>
<evidence type="ECO:0000256" key="4">
    <source>
        <dbReference type="ARBA" id="ARBA00022741"/>
    </source>
</evidence>
<dbReference type="Pfam" id="PF02518">
    <property type="entry name" value="HATPase_c"/>
    <property type="match status" value="1"/>
</dbReference>
<keyword evidence="10" id="KW-1185">Reference proteome</keyword>
<dbReference type="Pfam" id="PF16926">
    <property type="entry name" value="HisKA_4TM"/>
    <property type="match status" value="1"/>
</dbReference>